<dbReference type="InterPro" id="IPR011990">
    <property type="entry name" value="TPR-like_helical_dom_sf"/>
</dbReference>
<dbReference type="Gene3D" id="1.10.10.10">
    <property type="entry name" value="Winged helix-like DNA-binding domain superfamily/Winged helix DNA-binding domain"/>
    <property type="match status" value="1"/>
</dbReference>
<dbReference type="SUPFAM" id="SSF46894">
    <property type="entry name" value="C-terminal effector domain of the bipartite response regulators"/>
    <property type="match status" value="1"/>
</dbReference>
<organism evidence="6 7">
    <name type="scientific">Nocardioides guangzhouensis</name>
    <dbReference type="NCBI Taxonomy" id="2497878"/>
    <lineage>
        <taxon>Bacteria</taxon>
        <taxon>Bacillati</taxon>
        <taxon>Actinomycetota</taxon>
        <taxon>Actinomycetes</taxon>
        <taxon>Propionibacteriales</taxon>
        <taxon>Nocardioidaceae</taxon>
        <taxon>Nocardioides</taxon>
    </lineage>
</organism>
<dbReference type="RefSeq" id="WP_134714722.1">
    <property type="nucleotide sequence ID" value="NZ_SDKM01000005.1"/>
</dbReference>
<dbReference type="SUPFAM" id="SSF52540">
    <property type="entry name" value="P-loop containing nucleoside triphosphate hydrolases"/>
    <property type="match status" value="1"/>
</dbReference>
<dbReference type="OrthoDB" id="134985at2"/>
<dbReference type="InterPro" id="IPR059106">
    <property type="entry name" value="WHD_MalT"/>
</dbReference>
<feature type="region of interest" description="Disordered" evidence="4">
    <location>
        <begin position="652"/>
        <end position="691"/>
    </location>
</feature>
<keyword evidence="3" id="KW-0804">Transcription</keyword>
<evidence type="ECO:0000256" key="1">
    <source>
        <dbReference type="ARBA" id="ARBA00023015"/>
    </source>
</evidence>
<evidence type="ECO:0000313" key="7">
    <source>
        <dbReference type="Proteomes" id="UP000295198"/>
    </source>
</evidence>
<dbReference type="PANTHER" id="PTHR44688">
    <property type="entry name" value="DNA-BINDING TRANSCRIPTIONAL ACTIVATOR DEVR_DOSR"/>
    <property type="match status" value="1"/>
</dbReference>
<evidence type="ECO:0000256" key="4">
    <source>
        <dbReference type="SAM" id="MobiDB-lite"/>
    </source>
</evidence>
<dbReference type="GO" id="GO:0006355">
    <property type="term" value="P:regulation of DNA-templated transcription"/>
    <property type="evidence" value="ECO:0007669"/>
    <property type="project" value="InterPro"/>
</dbReference>
<evidence type="ECO:0000256" key="3">
    <source>
        <dbReference type="ARBA" id="ARBA00023163"/>
    </source>
</evidence>
<dbReference type="InterPro" id="IPR016032">
    <property type="entry name" value="Sig_transdc_resp-reg_C-effctor"/>
</dbReference>
<dbReference type="SMART" id="SM00421">
    <property type="entry name" value="HTH_LUXR"/>
    <property type="match status" value="1"/>
</dbReference>
<dbReference type="EMBL" id="SDKM01000005">
    <property type="protein sequence ID" value="RYP87756.1"/>
    <property type="molecule type" value="Genomic_DNA"/>
</dbReference>
<name>A0A4Q4ZJR2_9ACTN</name>
<dbReference type="PANTHER" id="PTHR44688:SF16">
    <property type="entry name" value="DNA-BINDING TRANSCRIPTIONAL ACTIVATOR DEVR_DOSR"/>
    <property type="match status" value="1"/>
</dbReference>
<feature type="region of interest" description="Disordered" evidence="4">
    <location>
        <begin position="1"/>
        <end position="33"/>
    </location>
</feature>
<dbReference type="Proteomes" id="UP000295198">
    <property type="component" value="Unassembled WGS sequence"/>
</dbReference>
<proteinExistence type="predicted"/>
<feature type="compositionally biased region" description="Basic and acidic residues" evidence="4">
    <location>
        <begin position="1"/>
        <end position="12"/>
    </location>
</feature>
<accession>A0A4Q4ZJR2</accession>
<dbReference type="Pfam" id="PF00196">
    <property type="entry name" value="GerE"/>
    <property type="match status" value="1"/>
</dbReference>
<evidence type="ECO:0000259" key="5">
    <source>
        <dbReference type="PROSITE" id="PS50043"/>
    </source>
</evidence>
<dbReference type="Pfam" id="PF25873">
    <property type="entry name" value="WHD_MalT"/>
    <property type="match status" value="1"/>
</dbReference>
<keyword evidence="7" id="KW-1185">Reference proteome</keyword>
<comment type="caution">
    <text evidence="6">The sequence shown here is derived from an EMBL/GenBank/DDBJ whole genome shotgun (WGS) entry which is preliminary data.</text>
</comment>
<dbReference type="PRINTS" id="PR00038">
    <property type="entry name" value="HTHLUXR"/>
</dbReference>
<dbReference type="CDD" id="cd06170">
    <property type="entry name" value="LuxR_C_like"/>
    <property type="match status" value="1"/>
</dbReference>
<dbReference type="AlphaFoldDB" id="A0A4Q4ZJR2"/>
<gene>
    <name evidence="6" type="ORF">EKO23_05035</name>
</gene>
<protein>
    <recommendedName>
        <fullName evidence="5">HTH luxR-type domain-containing protein</fullName>
    </recommendedName>
</protein>
<dbReference type="PROSITE" id="PS50043">
    <property type="entry name" value="HTH_LUXR_2"/>
    <property type="match status" value="1"/>
</dbReference>
<keyword evidence="1" id="KW-0805">Transcription regulation</keyword>
<dbReference type="Gene3D" id="1.25.40.10">
    <property type="entry name" value="Tetratricopeptide repeat domain"/>
    <property type="match status" value="1"/>
</dbReference>
<feature type="compositionally biased region" description="Basic and acidic residues" evidence="4">
    <location>
        <begin position="663"/>
        <end position="672"/>
    </location>
</feature>
<dbReference type="GO" id="GO:0003677">
    <property type="term" value="F:DNA binding"/>
    <property type="evidence" value="ECO:0007669"/>
    <property type="project" value="UniProtKB-KW"/>
</dbReference>
<keyword evidence="2" id="KW-0238">DNA-binding</keyword>
<evidence type="ECO:0000313" key="6">
    <source>
        <dbReference type="EMBL" id="RYP87756.1"/>
    </source>
</evidence>
<sequence>MHAGTADRDERATSGAGHWPPITPATSLRPPPATFPVVPRPAAVARLDSSTSRQVTLVCAPAGAGKTVLAAAWAATAPGAVWLGLAREDAHRGVFWWHLLEALSSRLPVPDGWDRPSGPDDGPGSALDGLALVLERDGGRTTVVLDAVEEVTDDATLADLDRLMTLAGDRLRVVLLARARPALPLHRYRLEGRLAELGPDDLRLDADAVASVLDQHALHAPGHVVRELTRATEGWAAGARLAAMALQDLGPSSPSGPTEEQARASLAPDSLLGDYLRAEVVRPLTVDDRTALRRLSLVDGFDPELASVLTGRQEDAGSLADLAHRVPFLRREPAASAHFRLHPLLRDVLHASYVAERPDEVRDLHRRAADWLTGCARPVDAVEQLVRAGELVEAVRVVAESGALAEMLLPTASGMRLTRLLAGATEVDTAPGALVAAALALASGDHAAARTRLAAVPDETRDATAPSAALVRATLAAAAGDSAGTLDATAEARELYRETGGPPSAASALLLVQDASARLSSGDLDAAAELLGDALRQLPDDGVVGPRLDCLGRLALVEALRGYLTHAVEVTGTAEGLAAEGGAAVPAPAAGHLARAWVATERQELSRALHWLGKAARHEDLAHDPVLEPVSVLVRARLMRDRGETSMARRLLADDPPGAGWTRTERDLERRGLGLAAPTSSEATSSRRTGRRAVVRTPSARVGLMLREAERRSLRTGGDADRDLVLDALELAEPERLRRPFAHAGPAVRALMRTDAQVATRAAWLAPVDVVDAEAAAPGPDTAATVDLTDRELEVLQHLADLLSTQEIGSAMFISVNTVRTHVRHILHKLAVTRRNEAVRRARVLQLI</sequence>
<feature type="compositionally biased region" description="Polar residues" evidence="4">
    <location>
        <begin position="678"/>
        <end position="687"/>
    </location>
</feature>
<dbReference type="InterPro" id="IPR000792">
    <property type="entry name" value="Tscrpt_reg_LuxR_C"/>
</dbReference>
<reference evidence="6 7" key="1">
    <citation type="submission" date="2019-01" db="EMBL/GenBank/DDBJ databases">
        <title>Nocardioides guangzhouensis sp. nov., an actinobacterium isolated from soil.</title>
        <authorList>
            <person name="Fu Y."/>
            <person name="Cai Y."/>
            <person name="Lin Z."/>
            <person name="Chen P."/>
        </authorList>
    </citation>
    <scope>NUCLEOTIDE SEQUENCE [LARGE SCALE GENOMIC DNA]</scope>
    <source>
        <strain evidence="6 7">130</strain>
    </source>
</reference>
<feature type="domain" description="HTH luxR-type" evidence="5">
    <location>
        <begin position="781"/>
        <end position="846"/>
    </location>
</feature>
<dbReference type="InterPro" id="IPR036388">
    <property type="entry name" value="WH-like_DNA-bd_sf"/>
</dbReference>
<evidence type="ECO:0000256" key="2">
    <source>
        <dbReference type="ARBA" id="ARBA00023125"/>
    </source>
</evidence>
<dbReference type="InterPro" id="IPR027417">
    <property type="entry name" value="P-loop_NTPase"/>
</dbReference>